<protein>
    <recommendedName>
        <fullName evidence="3">AAA+ ATPase domain-containing protein</fullName>
    </recommendedName>
</protein>
<evidence type="ECO:0000313" key="5">
    <source>
        <dbReference type="Proteomes" id="UP000185544"/>
    </source>
</evidence>
<dbReference type="Pfam" id="PF18335">
    <property type="entry name" value="SH3_13"/>
    <property type="match status" value="1"/>
</dbReference>
<dbReference type="Pfam" id="PF13538">
    <property type="entry name" value="UvrD_C_2"/>
    <property type="match status" value="1"/>
</dbReference>
<dbReference type="AlphaFoldDB" id="A0A1L6MYL1"/>
<dbReference type="CDD" id="cd17933">
    <property type="entry name" value="DEXSc_RecD-like"/>
    <property type="match status" value="1"/>
</dbReference>
<dbReference type="GO" id="GO:0005524">
    <property type="term" value="F:ATP binding"/>
    <property type="evidence" value="ECO:0007669"/>
    <property type="project" value="UniProtKB-KW"/>
</dbReference>
<dbReference type="Pfam" id="PF13604">
    <property type="entry name" value="AAA_30"/>
    <property type="match status" value="1"/>
</dbReference>
<dbReference type="HAMAP" id="MF_01488">
    <property type="entry name" value="RecD2"/>
    <property type="match status" value="1"/>
</dbReference>
<evidence type="ECO:0000256" key="2">
    <source>
        <dbReference type="ARBA" id="ARBA00022840"/>
    </source>
</evidence>
<keyword evidence="1" id="KW-0547">Nucleotide-binding</keyword>
<dbReference type="KEGG" id="pabo:BCY86_07555"/>
<dbReference type="CDD" id="cd18809">
    <property type="entry name" value="SF1_C_RecD"/>
    <property type="match status" value="1"/>
</dbReference>
<dbReference type="InterPro" id="IPR050534">
    <property type="entry name" value="Coronavir_polyprotein_1ab"/>
</dbReference>
<dbReference type="Gene3D" id="1.10.10.2220">
    <property type="match status" value="1"/>
</dbReference>
<evidence type="ECO:0000313" key="4">
    <source>
        <dbReference type="EMBL" id="APS00547.1"/>
    </source>
</evidence>
<dbReference type="NCBIfam" id="TIGR01448">
    <property type="entry name" value="recD_rel"/>
    <property type="match status" value="1"/>
</dbReference>
<keyword evidence="2" id="KW-0067">ATP-binding</keyword>
<dbReference type="STRING" id="1882918.BCY86_07555"/>
<accession>A0A1L6MYL1</accession>
<dbReference type="GO" id="GO:0006310">
    <property type="term" value="P:DNA recombination"/>
    <property type="evidence" value="ECO:0007669"/>
    <property type="project" value="InterPro"/>
</dbReference>
<dbReference type="InterPro" id="IPR027417">
    <property type="entry name" value="P-loop_NTPase"/>
</dbReference>
<evidence type="ECO:0000256" key="1">
    <source>
        <dbReference type="ARBA" id="ARBA00022741"/>
    </source>
</evidence>
<dbReference type="RefSeq" id="WP_075277216.1">
    <property type="nucleotide sequence ID" value="NZ_CP016908.1"/>
</dbReference>
<dbReference type="Gene3D" id="2.30.30.940">
    <property type="match status" value="1"/>
</dbReference>
<dbReference type="OrthoDB" id="9763659at2"/>
<dbReference type="InterPro" id="IPR029493">
    <property type="entry name" value="RecD2-like_HHH"/>
</dbReference>
<dbReference type="SMART" id="SM00382">
    <property type="entry name" value="AAA"/>
    <property type="match status" value="1"/>
</dbReference>
<gene>
    <name evidence="4" type="ORF">BCY86_07555</name>
</gene>
<dbReference type="Pfam" id="PF14490">
    <property type="entry name" value="HHH_RecD2"/>
    <property type="match status" value="1"/>
</dbReference>
<reference evidence="4 5" key="1">
    <citation type="submission" date="2016-08" db="EMBL/GenBank/DDBJ databases">
        <title>Identification and validation of antigenic proteins from Pajaroellobacter abortibovis using de-novo genome sequence assembly and reverse vaccinology.</title>
        <authorList>
            <person name="Welly B.T."/>
            <person name="Miller M.R."/>
            <person name="Stott J.L."/>
            <person name="Blanchard M.T."/>
            <person name="Islas-Trejo A.D."/>
            <person name="O'Rourke S.M."/>
            <person name="Young A.E."/>
            <person name="Medrano J.F."/>
            <person name="Van Eenennaam A.L."/>
        </authorList>
    </citation>
    <scope>NUCLEOTIDE SEQUENCE [LARGE SCALE GENOMIC DNA]</scope>
    <source>
        <strain evidence="4 5">BTF92-0548A/99-0131</strain>
    </source>
</reference>
<dbReference type="GO" id="GO:0043139">
    <property type="term" value="F:5'-3' DNA helicase activity"/>
    <property type="evidence" value="ECO:0007669"/>
    <property type="project" value="InterPro"/>
</dbReference>
<dbReference type="Gene3D" id="3.40.50.300">
    <property type="entry name" value="P-loop containing nucleotide triphosphate hydrolases"/>
    <property type="match status" value="2"/>
</dbReference>
<dbReference type="InterPro" id="IPR003593">
    <property type="entry name" value="AAA+_ATPase"/>
</dbReference>
<dbReference type="InterPro" id="IPR027785">
    <property type="entry name" value="UvrD-like_helicase_C"/>
</dbReference>
<organism evidence="4 5">
    <name type="scientific">Pajaroellobacter abortibovis</name>
    <dbReference type="NCBI Taxonomy" id="1882918"/>
    <lineage>
        <taxon>Bacteria</taxon>
        <taxon>Pseudomonadati</taxon>
        <taxon>Myxococcota</taxon>
        <taxon>Polyangia</taxon>
        <taxon>Polyangiales</taxon>
        <taxon>Polyangiaceae</taxon>
    </lineage>
</organism>
<dbReference type="Pfam" id="PF23139">
    <property type="entry name" value="OB_YrrC"/>
    <property type="match status" value="1"/>
</dbReference>
<dbReference type="SUPFAM" id="SSF52540">
    <property type="entry name" value="P-loop containing nucleoside triphosphate hydrolases"/>
    <property type="match status" value="2"/>
</dbReference>
<dbReference type="InterPro" id="IPR006345">
    <property type="entry name" value="RecD2"/>
</dbReference>
<dbReference type="InterPro" id="IPR041451">
    <property type="entry name" value="RecD2_SH13"/>
</dbReference>
<dbReference type="EMBL" id="CP016908">
    <property type="protein sequence ID" value="APS00547.1"/>
    <property type="molecule type" value="Genomic_DNA"/>
</dbReference>
<dbReference type="InterPro" id="IPR055446">
    <property type="entry name" value="RecD2_N_OB"/>
</dbReference>
<feature type="domain" description="AAA+ ATPase" evidence="3">
    <location>
        <begin position="356"/>
        <end position="506"/>
    </location>
</feature>
<dbReference type="GO" id="GO:0009338">
    <property type="term" value="C:exodeoxyribonuclease V complex"/>
    <property type="evidence" value="ECO:0007669"/>
    <property type="project" value="TreeGrafter"/>
</dbReference>
<name>A0A1L6MYL1_9BACT</name>
<dbReference type="Proteomes" id="UP000185544">
    <property type="component" value="Chromosome"/>
</dbReference>
<dbReference type="PANTHER" id="PTHR43788">
    <property type="entry name" value="DNA2/NAM7 HELICASE FAMILY MEMBER"/>
    <property type="match status" value="1"/>
</dbReference>
<dbReference type="PANTHER" id="PTHR43788:SF6">
    <property type="entry name" value="DNA HELICASE B"/>
    <property type="match status" value="1"/>
</dbReference>
<dbReference type="SUPFAM" id="SSF47781">
    <property type="entry name" value="RuvA domain 2-like"/>
    <property type="match status" value="1"/>
</dbReference>
<dbReference type="InterPro" id="IPR010994">
    <property type="entry name" value="RuvA_2-like"/>
</dbReference>
<proteinExistence type="inferred from homology"/>
<dbReference type="GO" id="GO:0003677">
    <property type="term" value="F:DNA binding"/>
    <property type="evidence" value="ECO:0007669"/>
    <property type="project" value="InterPro"/>
</dbReference>
<sequence length="744" mass="82808">MDVPIVKNNERDYLDSTAAMVEGEIVRITFENETSSFRVFQMKGEEGGTITVVGILPPLIVGAFVRVRGSWEDSLKYGRRFVAQSIVELAPKTLSSLKRYLGSGRIKGIGKILAQKVVGTFGLRTLSILDQEPHRLAEVDGFGARRIEQVKQAWEKQRIAGELMLLLDGHVLSPSALAVRIMRRYGSRSLEVVARDPYSLMHEMSGVGFLTADRVARGLGISAHSFKRIQAAIRHLLEEQRDQGHTFQEESVLIEQTATFLELPTEPSSQQPIEEALDRLEEKKVLFRERTNPHCTKVFLAYLYHAEMRVAHRVRALLEAPLVPLSGVDEGVRIFQKDTGASFAPEQRTALEEVCRSPVTIVTGGPGVGKTTVMRALLTLFKRAGMEVRLAAPTGRAAKRLSEATGHEAMTLHRLLEFDPRRRAFGRGACCPLPIQALVIDEASMLDLPLADVLFQSILPGTRVVFVGDVDQLPSIGPGRVLGDLIDSNIVPCVRLSRVFRQHASSLIVMNAHRIQAGQLPQTASSEHSLADFFVIQRVDAAAARSLIVELVTKRIPDKFGFDPLRQIQVLTPCHQGPVGVQMLNKTLQYVLNPIGNYVEQGGRIFREGDKVMQLRNDYDHSIWNGDIGWIEEVRVSEKKVRVSFDDGEREVFYTSSMLDHLTLAYACSIHKSQGSEYPAVVMPVLSSHAVFLSRRLLYTGMTRGKQLVVLVSTPRALSMAVAQGRQEGRRTCLLQRLRTESNF</sequence>
<dbReference type="GO" id="GO:0017116">
    <property type="term" value="F:single-stranded DNA helicase activity"/>
    <property type="evidence" value="ECO:0007669"/>
    <property type="project" value="TreeGrafter"/>
</dbReference>
<evidence type="ECO:0000259" key="3">
    <source>
        <dbReference type="SMART" id="SM00382"/>
    </source>
</evidence>
<keyword evidence="5" id="KW-1185">Reference proteome</keyword>